<dbReference type="CDD" id="cd00464">
    <property type="entry name" value="SK"/>
    <property type="match status" value="1"/>
</dbReference>
<dbReference type="PANTHER" id="PTHR21087">
    <property type="entry name" value="SHIKIMATE KINASE"/>
    <property type="match status" value="1"/>
</dbReference>
<keyword evidence="9" id="KW-1185">Reference proteome</keyword>
<evidence type="ECO:0000256" key="7">
    <source>
        <dbReference type="HAMAP-Rule" id="MF_00109"/>
    </source>
</evidence>
<evidence type="ECO:0000256" key="1">
    <source>
        <dbReference type="ARBA" id="ARBA00022605"/>
    </source>
</evidence>
<dbReference type="RefSeq" id="WP_133735577.1">
    <property type="nucleotide sequence ID" value="NZ_SOAX01000002.1"/>
</dbReference>
<evidence type="ECO:0000256" key="3">
    <source>
        <dbReference type="ARBA" id="ARBA00022741"/>
    </source>
</evidence>
<keyword evidence="3 7" id="KW-0547">Nucleotide-binding</keyword>
<keyword evidence="7" id="KW-0963">Cytoplasm</keyword>
<dbReference type="SUPFAM" id="SSF52540">
    <property type="entry name" value="P-loop containing nucleoside triphosphate hydrolases"/>
    <property type="match status" value="1"/>
</dbReference>
<organism evidence="8 9">
    <name type="scientific">Halospina denitrificans</name>
    <dbReference type="NCBI Taxonomy" id="332522"/>
    <lineage>
        <taxon>Bacteria</taxon>
        <taxon>Pseudomonadati</taxon>
        <taxon>Pseudomonadota</taxon>
        <taxon>Gammaproteobacteria</taxon>
        <taxon>Halospina</taxon>
    </lineage>
</organism>
<dbReference type="PANTHER" id="PTHR21087:SF16">
    <property type="entry name" value="SHIKIMATE KINASE 1, CHLOROPLASTIC"/>
    <property type="match status" value="1"/>
</dbReference>
<feature type="binding site" evidence="7">
    <location>
        <position position="81"/>
    </location>
    <ligand>
        <name>substrate</name>
    </ligand>
</feature>
<keyword evidence="6 7" id="KW-0057">Aromatic amino acid biosynthesis</keyword>
<dbReference type="InterPro" id="IPR031322">
    <property type="entry name" value="Shikimate/glucono_kinase"/>
</dbReference>
<keyword evidence="7" id="KW-0460">Magnesium</keyword>
<dbReference type="GO" id="GO:0009423">
    <property type="term" value="P:chorismate biosynthetic process"/>
    <property type="evidence" value="ECO:0007669"/>
    <property type="project" value="UniProtKB-UniRule"/>
</dbReference>
<dbReference type="EC" id="2.7.1.71" evidence="7"/>
<protein>
    <recommendedName>
        <fullName evidence="7">Shikimate kinase</fullName>
        <shortName evidence="7">SK</shortName>
        <ecNumber evidence="7">2.7.1.71</ecNumber>
    </recommendedName>
</protein>
<feature type="binding site" evidence="7">
    <location>
        <position position="36"/>
    </location>
    <ligand>
        <name>substrate</name>
    </ligand>
</feature>
<evidence type="ECO:0000256" key="5">
    <source>
        <dbReference type="ARBA" id="ARBA00022840"/>
    </source>
</evidence>
<dbReference type="Pfam" id="PF01202">
    <property type="entry name" value="SKI"/>
    <property type="match status" value="1"/>
</dbReference>
<proteinExistence type="inferred from homology"/>
<dbReference type="EMBL" id="SOAX01000002">
    <property type="protein sequence ID" value="TDT43512.1"/>
    <property type="molecule type" value="Genomic_DNA"/>
</dbReference>
<reference evidence="8 9" key="1">
    <citation type="submission" date="2019-03" db="EMBL/GenBank/DDBJ databases">
        <title>Genomic Encyclopedia of Type Strains, Phase IV (KMG-IV): sequencing the most valuable type-strain genomes for metagenomic binning, comparative biology and taxonomic classification.</title>
        <authorList>
            <person name="Goeker M."/>
        </authorList>
    </citation>
    <scope>NUCLEOTIDE SEQUENCE [LARGE SCALE GENOMIC DNA]</scope>
    <source>
        <strain evidence="8 9">DSM 15505</strain>
    </source>
</reference>
<sequence length="170" mass="18327">MADKSNIVLIGMPGSGKSTVGVLLAKASGKGFVDTDLLIQSSTGCTLQQIVNTRGYEALRDEEERVLSSLAVSDHVIATGGSAVYSHRAMEHLGKDGVIVFLDVSLASIRQRIGDYSLRGISKRPDQTLDELFGERLALYQQYADLTVDGNGRTQQQVCDAILARLSQVQ</sequence>
<dbReference type="Proteomes" id="UP000295830">
    <property type="component" value="Unassembled WGS sequence"/>
</dbReference>
<comment type="similarity">
    <text evidence="7">Belongs to the shikimate kinase family.</text>
</comment>
<feature type="binding site" evidence="7">
    <location>
        <position position="60"/>
    </location>
    <ligand>
        <name>substrate</name>
    </ligand>
</feature>
<comment type="subunit">
    <text evidence="7">Monomer.</text>
</comment>
<evidence type="ECO:0000313" key="9">
    <source>
        <dbReference type="Proteomes" id="UP000295830"/>
    </source>
</evidence>
<dbReference type="InterPro" id="IPR000623">
    <property type="entry name" value="Shikimate_kinase/TSH1"/>
</dbReference>
<dbReference type="GO" id="GO:0004765">
    <property type="term" value="F:shikimate kinase activity"/>
    <property type="evidence" value="ECO:0007669"/>
    <property type="project" value="UniProtKB-UniRule"/>
</dbReference>
<dbReference type="InterPro" id="IPR027417">
    <property type="entry name" value="P-loop_NTPase"/>
</dbReference>
<dbReference type="PRINTS" id="PR01100">
    <property type="entry name" value="SHIKIMTKNASE"/>
</dbReference>
<comment type="pathway">
    <text evidence="7">Metabolic intermediate biosynthesis; chorismate biosynthesis; chorismate from D-erythrose 4-phosphate and phosphoenolpyruvate: step 5/7.</text>
</comment>
<dbReference type="GO" id="GO:0005524">
    <property type="term" value="F:ATP binding"/>
    <property type="evidence" value="ECO:0007669"/>
    <property type="project" value="UniProtKB-UniRule"/>
</dbReference>
<evidence type="ECO:0000313" key="8">
    <source>
        <dbReference type="EMBL" id="TDT43512.1"/>
    </source>
</evidence>
<comment type="catalytic activity">
    <reaction evidence="7">
        <text>shikimate + ATP = 3-phosphoshikimate + ADP + H(+)</text>
        <dbReference type="Rhea" id="RHEA:13121"/>
        <dbReference type="ChEBI" id="CHEBI:15378"/>
        <dbReference type="ChEBI" id="CHEBI:30616"/>
        <dbReference type="ChEBI" id="CHEBI:36208"/>
        <dbReference type="ChEBI" id="CHEBI:145989"/>
        <dbReference type="ChEBI" id="CHEBI:456216"/>
        <dbReference type="EC" id="2.7.1.71"/>
    </reaction>
</comment>
<keyword evidence="1 7" id="KW-0028">Amino-acid biosynthesis</keyword>
<dbReference type="GO" id="GO:0000287">
    <property type="term" value="F:magnesium ion binding"/>
    <property type="evidence" value="ECO:0007669"/>
    <property type="project" value="UniProtKB-UniRule"/>
</dbReference>
<accession>A0A4R7JYC7</accession>
<feature type="binding site" evidence="7">
    <location>
        <position position="153"/>
    </location>
    <ligand>
        <name>ATP</name>
        <dbReference type="ChEBI" id="CHEBI:30616"/>
    </ligand>
</feature>
<feature type="binding site" evidence="7">
    <location>
        <position position="18"/>
    </location>
    <ligand>
        <name>Mg(2+)</name>
        <dbReference type="ChEBI" id="CHEBI:18420"/>
    </ligand>
</feature>
<keyword evidence="4 7" id="KW-0418">Kinase</keyword>
<evidence type="ECO:0000256" key="4">
    <source>
        <dbReference type="ARBA" id="ARBA00022777"/>
    </source>
</evidence>
<comment type="subcellular location">
    <subcellularLocation>
        <location evidence="7">Cytoplasm</location>
    </subcellularLocation>
</comment>
<dbReference type="GO" id="GO:0005829">
    <property type="term" value="C:cytosol"/>
    <property type="evidence" value="ECO:0007669"/>
    <property type="project" value="TreeGrafter"/>
</dbReference>
<dbReference type="OrthoDB" id="9800332at2"/>
<feature type="binding site" evidence="7">
    <location>
        <position position="124"/>
    </location>
    <ligand>
        <name>ATP</name>
        <dbReference type="ChEBI" id="CHEBI:30616"/>
    </ligand>
</feature>
<comment type="function">
    <text evidence="7">Catalyzes the specific phosphorylation of the 3-hydroxyl group of shikimic acid using ATP as a cosubstrate.</text>
</comment>
<dbReference type="UniPathway" id="UPA00053">
    <property type="reaction ID" value="UER00088"/>
</dbReference>
<feature type="binding site" evidence="7">
    <location>
        <begin position="14"/>
        <end position="19"/>
    </location>
    <ligand>
        <name>ATP</name>
        <dbReference type="ChEBI" id="CHEBI:30616"/>
    </ligand>
</feature>
<keyword evidence="5 7" id="KW-0067">ATP-binding</keyword>
<dbReference type="Gene3D" id="3.40.50.300">
    <property type="entry name" value="P-loop containing nucleotide triphosphate hydrolases"/>
    <property type="match status" value="1"/>
</dbReference>
<evidence type="ECO:0000256" key="2">
    <source>
        <dbReference type="ARBA" id="ARBA00022679"/>
    </source>
</evidence>
<evidence type="ECO:0000256" key="6">
    <source>
        <dbReference type="ARBA" id="ARBA00023141"/>
    </source>
</evidence>
<dbReference type="GO" id="GO:0009073">
    <property type="term" value="P:aromatic amino acid family biosynthetic process"/>
    <property type="evidence" value="ECO:0007669"/>
    <property type="project" value="UniProtKB-KW"/>
</dbReference>
<name>A0A4R7JYC7_9GAMM</name>
<feature type="binding site" evidence="7">
    <location>
        <position position="136"/>
    </location>
    <ligand>
        <name>substrate</name>
    </ligand>
</feature>
<comment type="caution">
    <text evidence="8">The sequence shown here is derived from an EMBL/GenBank/DDBJ whole genome shotgun (WGS) entry which is preliminary data.</text>
</comment>
<dbReference type="AlphaFoldDB" id="A0A4R7JYC7"/>
<dbReference type="HAMAP" id="MF_00109">
    <property type="entry name" value="Shikimate_kinase"/>
    <property type="match status" value="1"/>
</dbReference>
<keyword evidence="7" id="KW-0479">Metal-binding</keyword>
<comment type="cofactor">
    <cofactor evidence="7">
        <name>Mg(2+)</name>
        <dbReference type="ChEBI" id="CHEBI:18420"/>
    </cofactor>
    <text evidence="7">Binds 1 Mg(2+) ion per subunit.</text>
</comment>
<gene>
    <name evidence="7" type="primary">aroK</name>
    <name evidence="8" type="ORF">DES49_1330</name>
</gene>
<keyword evidence="2 7" id="KW-0808">Transferase</keyword>
<dbReference type="GO" id="GO:0008652">
    <property type="term" value="P:amino acid biosynthetic process"/>
    <property type="evidence" value="ECO:0007669"/>
    <property type="project" value="UniProtKB-KW"/>
</dbReference>